<comment type="caution">
    <text evidence="2">The sequence shown here is derived from an EMBL/GenBank/DDBJ whole genome shotgun (WGS) entry which is preliminary data.</text>
</comment>
<dbReference type="SUPFAM" id="SSF57184">
    <property type="entry name" value="Growth factor receptor domain"/>
    <property type="match status" value="1"/>
</dbReference>
<gene>
    <name evidence="2" type="ORF">GLP15_5181</name>
</gene>
<feature type="transmembrane region" description="Helical" evidence="1">
    <location>
        <begin position="312"/>
        <end position="335"/>
    </location>
</feature>
<reference evidence="2 3" key="1">
    <citation type="journal article" date="2010" name="BMC Genomics">
        <title>Genome analysis and comparative genomics of a Giardia intestinalis assemblage E isolate.</title>
        <authorList>
            <person name="Jerlstrom-Hultqvist J."/>
            <person name="Franzen O."/>
            <person name="Ankarklev J."/>
            <person name="Xu F."/>
            <person name="Nohynkova E."/>
            <person name="Andersson J.O."/>
            <person name="Svard S.G."/>
            <person name="Andersson B."/>
        </authorList>
    </citation>
    <scope>NUCLEOTIDE SEQUENCE [LARGE SCALE GENOMIC DNA]</scope>
    <source>
        <strain evidence="2 3">P15</strain>
    </source>
</reference>
<dbReference type="EMBL" id="ACVC01000027">
    <property type="protein sequence ID" value="EFO65504.1"/>
    <property type="molecule type" value="Genomic_DNA"/>
</dbReference>
<keyword evidence="1" id="KW-1133">Transmembrane helix</keyword>
<evidence type="ECO:0000256" key="1">
    <source>
        <dbReference type="SAM" id="Phobius"/>
    </source>
</evidence>
<dbReference type="OMA" id="TIPNCLE"/>
<dbReference type="VEuPathDB" id="GiardiaDB:GLP15_5181"/>
<evidence type="ECO:0000313" key="2">
    <source>
        <dbReference type="EMBL" id="EFO65504.1"/>
    </source>
</evidence>
<evidence type="ECO:0000313" key="3">
    <source>
        <dbReference type="Proteomes" id="UP000008974"/>
    </source>
</evidence>
<dbReference type="Proteomes" id="UP000008974">
    <property type="component" value="Unassembled WGS sequence"/>
</dbReference>
<keyword evidence="1" id="KW-0812">Transmembrane</keyword>
<accession>E1EWB0</accession>
<protein>
    <submittedName>
        <fullName evidence="2">High cysteine protein</fullName>
    </submittedName>
</protein>
<proteinExistence type="predicted"/>
<keyword evidence="1" id="KW-0472">Membrane</keyword>
<dbReference type="InterPro" id="IPR009030">
    <property type="entry name" value="Growth_fac_rcpt_cys_sf"/>
</dbReference>
<dbReference type="OrthoDB" id="300641at2759"/>
<name>E1EWB0_GIAIA</name>
<sequence length="346" mass="38557">MLLGRTPSTSADAQCVAPTVNSILNITQSRTNPEHSTTCTLENCIECLIFDGTEYCSLCYGDNLGPDIDGHCTSCHIDNCLQCSTDIFNCELCIDGNPPALDKCTEDVFFCIDPHCINCRDGPEFCSVCEPGYYLQEYCISCNYIHFDCLACAEGLCTECYPRDVYDSSICVACDVLGCQYCRILYNDRNKSIIKQCVTCYQGYLLVRDNSLCIKSSETNCAILNCRRCTTTDPIICLECDTFYALYQDACVLCTIPNCLECKIEASQGIVYETCVLCKDGYSYLLRDVYNVTSQGLCVPVFRNISQNINPIILLSFVLVTLGLALLAAGCMFVYRLIEKDEARRN</sequence>
<organism evidence="2 3">
    <name type="scientific">Giardia intestinalis (strain P15)</name>
    <name type="common">Giardia lamblia</name>
    <dbReference type="NCBI Taxonomy" id="658858"/>
    <lineage>
        <taxon>Eukaryota</taxon>
        <taxon>Metamonada</taxon>
        <taxon>Diplomonadida</taxon>
        <taxon>Hexamitidae</taxon>
        <taxon>Giardiinae</taxon>
        <taxon>Giardia</taxon>
    </lineage>
</organism>
<dbReference type="AlphaFoldDB" id="E1EWB0"/>